<dbReference type="InterPro" id="IPR006066">
    <property type="entry name" value="NO2/SO3_Rdtase_FeS/sirohaem_BS"/>
</dbReference>
<dbReference type="GO" id="GO:0016002">
    <property type="term" value="F:sulfite reductase activity"/>
    <property type="evidence" value="ECO:0007669"/>
    <property type="project" value="TreeGrafter"/>
</dbReference>
<sequence>MSEEVKLSKLEQLKLDSRQLRGTIAEELANDELAFSADASQLLKHHGSYQQDNRDERNKKLPDGTKQGKVYSMMLRTRMPGGKVTAKQFLTELDLCDQYGNGTLRVTTRQAFQLHEIPKKHMKTVVRAINDSELSTISACGDVNRNVIACPAPFKNNSLFDDMQKMADQLADHFRPHSTAYCEIWLEDDEGGKTKIEEFKPVEEPIYGERYLPRKFKMGVALPDDNCIDLHANDLGFLAIVEDEKIVGYNLLAGGGMGTTPSLKGKTFPALAVPLCYATVDETIAVAEAVVKVQRDFGNREDRKIARMKYVIADWGIEKFREKVGEYYGKELTLPLDVFVTDADDHIGWYEQGDGKWFLGVNIENGRIQDEGDLRIKTGLRTILEKYRMDVRLTALQAVLLCNIEEQDKADIEQTLRDHGIKMAEELSLLRRYSIACPALPTCGLAVTESERILPALIDSLEAELERVGLADEKIALHMTGCPNGCARPYHPDIGLVGKAKGKYTLFLGGNVIGTRLAFIYKDMVPLEEIVPLCVPLFEYYAKDRTGAESFGDFCNRKGAEDLEAYAEKAMAS</sequence>
<gene>
    <name evidence="13" type="primary">sir</name>
    <name evidence="13" type="ORF">Pla110_39890</name>
</gene>
<dbReference type="Proteomes" id="UP000317178">
    <property type="component" value="Chromosome"/>
</dbReference>
<dbReference type="EC" id="1.8.7.1" evidence="13"/>
<dbReference type="InterPro" id="IPR045169">
    <property type="entry name" value="NO2/SO3_Rdtase_4Fe4S_prot"/>
</dbReference>
<evidence type="ECO:0000256" key="8">
    <source>
        <dbReference type="ARBA" id="ARBA00023004"/>
    </source>
</evidence>
<dbReference type="Gene3D" id="3.30.413.10">
    <property type="entry name" value="Sulfite Reductase Hemoprotein, domain 1"/>
    <property type="match status" value="2"/>
</dbReference>
<dbReference type="GO" id="GO:0051539">
    <property type="term" value="F:4 iron, 4 sulfur cluster binding"/>
    <property type="evidence" value="ECO:0007669"/>
    <property type="project" value="UniProtKB-KW"/>
</dbReference>
<evidence type="ECO:0000256" key="3">
    <source>
        <dbReference type="ARBA" id="ARBA00010429"/>
    </source>
</evidence>
<dbReference type="SUPFAM" id="SSF56014">
    <property type="entry name" value="Nitrite and sulphite reductase 4Fe-4S domain-like"/>
    <property type="match status" value="2"/>
</dbReference>
<dbReference type="Gene3D" id="3.90.480.20">
    <property type="match status" value="1"/>
</dbReference>
<dbReference type="OrthoDB" id="9803707at2"/>
<comment type="cofactor">
    <cofactor evidence="2">
        <name>[4Fe-4S] cluster</name>
        <dbReference type="ChEBI" id="CHEBI:49883"/>
    </cofactor>
</comment>
<evidence type="ECO:0000256" key="9">
    <source>
        <dbReference type="ARBA" id="ARBA00023014"/>
    </source>
</evidence>
<feature type="domain" description="Nitrite/Sulfite reductase ferredoxin-like" evidence="12">
    <location>
        <begin position="67"/>
        <end position="130"/>
    </location>
</feature>
<dbReference type="PRINTS" id="PR00397">
    <property type="entry name" value="SIROHAEM"/>
</dbReference>
<dbReference type="RefSeq" id="WP_144998233.1">
    <property type="nucleotide sequence ID" value="NZ_CP036281.1"/>
</dbReference>
<comment type="cofactor">
    <cofactor evidence="1">
        <name>siroheme</name>
        <dbReference type="ChEBI" id="CHEBI:60052"/>
    </cofactor>
</comment>
<dbReference type="InterPro" id="IPR036136">
    <property type="entry name" value="Nit/Sulf_reduc_fer-like_dom_sf"/>
</dbReference>
<evidence type="ECO:0000256" key="5">
    <source>
        <dbReference type="ARBA" id="ARBA00022617"/>
    </source>
</evidence>
<accession>A0A518CST0</accession>
<feature type="domain" description="Nitrite/sulphite reductase 4Fe-4S" evidence="11">
    <location>
        <begin position="175"/>
        <end position="331"/>
    </location>
</feature>
<proteinExistence type="inferred from homology"/>
<dbReference type="AlphaFoldDB" id="A0A518CST0"/>
<dbReference type="GO" id="GO:0000103">
    <property type="term" value="P:sulfate assimilation"/>
    <property type="evidence" value="ECO:0007669"/>
    <property type="project" value="TreeGrafter"/>
</dbReference>
<keyword evidence="14" id="KW-1185">Reference proteome</keyword>
<feature type="region of interest" description="Disordered" evidence="10">
    <location>
        <begin position="45"/>
        <end position="67"/>
    </location>
</feature>
<dbReference type="GO" id="GO:0020037">
    <property type="term" value="F:heme binding"/>
    <property type="evidence" value="ECO:0007669"/>
    <property type="project" value="InterPro"/>
</dbReference>
<evidence type="ECO:0000256" key="1">
    <source>
        <dbReference type="ARBA" id="ARBA00001929"/>
    </source>
</evidence>
<dbReference type="Pfam" id="PF03460">
    <property type="entry name" value="NIR_SIR_ferr"/>
    <property type="match status" value="2"/>
</dbReference>
<dbReference type="PROSITE" id="PS00365">
    <property type="entry name" value="NIR_SIR"/>
    <property type="match status" value="1"/>
</dbReference>
<dbReference type="InterPro" id="IPR005117">
    <property type="entry name" value="NiRdtase/SiRdtase_haem-b_fer"/>
</dbReference>
<keyword evidence="4" id="KW-0004">4Fe-4S</keyword>
<evidence type="ECO:0000256" key="2">
    <source>
        <dbReference type="ARBA" id="ARBA00001966"/>
    </source>
</evidence>
<dbReference type="EMBL" id="CP036281">
    <property type="protein sequence ID" value="QDU82234.1"/>
    <property type="molecule type" value="Genomic_DNA"/>
</dbReference>
<keyword evidence="6" id="KW-0479">Metal-binding</keyword>
<feature type="domain" description="Nitrite/sulphite reductase 4Fe-4S" evidence="11">
    <location>
        <begin position="435"/>
        <end position="569"/>
    </location>
</feature>
<dbReference type="GO" id="GO:0009337">
    <property type="term" value="C:sulfite reductase complex (NADPH)"/>
    <property type="evidence" value="ECO:0007669"/>
    <property type="project" value="TreeGrafter"/>
</dbReference>
<keyword evidence="9" id="KW-0411">Iron-sulfur</keyword>
<evidence type="ECO:0000256" key="7">
    <source>
        <dbReference type="ARBA" id="ARBA00023002"/>
    </source>
</evidence>
<dbReference type="FunFam" id="3.30.413.10:FF:000014">
    <property type="entry name" value="Sulfite reductase [ferredoxin], chloroplastic"/>
    <property type="match status" value="1"/>
</dbReference>
<evidence type="ECO:0000259" key="12">
    <source>
        <dbReference type="Pfam" id="PF03460"/>
    </source>
</evidence>
<keyword evidence="8" id="KW-0408">Iron</keyword>
<dbReference type="Pfam" id="PF01077">
    <property type="entry name" value="NIR_SIR"/>
    <property type="match status" value="2"/>
</dbReference>
<protein>
    <submittedName>
        <fullName evidence="13">Sulfite reductase [ferredoxin]</fullName>
        <ecNumber evidence="13">1.8.7.1</ecNumber>
    </submittedName>
</protein>
<evidence type="ECO:0000259" key="11">
    <source>
        <dbReference type="Pfam" id="PF01077"/>
    </source>
</evidence>
<feature type="compositionally biased region" description="Basic and acidic residues" evidence="10">
    <location>
        <begin position="52"/>
        <end position="63"/>
    </location>
</feature>
<name>A0A518CST0_9PLAN</name>
<dbReference type="KEGG" id="plon:Pla110_39890"/>
<organism evidence="13 14">
    <name type="scientific">Polystyrenella longa</name>
    <dbReference type="NCBI Taxonomy" id="2528007"/>
    <lineage>
        <taxon>Bacteria</taxon>
        <taxon>Pseudomonadati</taxon>
        <taxon>Planctomycetota</taxon>
        <taxon>Planctomycetia</taxon>
        <taxon>Planctomycetales</taxon>
        <taxon>Planctomycetaceae</taxon>
        <taxon>Polystyrenella</taxon>
    </lineage>
</organism>
<evidence type="ECO:0000256" key="10">
    <source>
        <dbReference type="SAM" id="MobiDB-lite"/>
    </source>
</evidence>
<evidence type="ECO:0000256" key="6">
    <source>
        <dbReference type="ARBA" id="ARBA00022723"/>
    </source>
</evidence>
<keyword evidence="7 13" id="KW-0560">Oxidoreductase</keyword>
<keyword evidence="5" id="KW-0349">Heme</keyword>
<evidence type="ECO:0000313" key="13">
    <source>
        <dbReference type="EMBL" id="QDU82234.1"/>
    </source>
</evidence>
<reference evidence="13 14" key="1">
    <citation type="submission" date="2019-02" db="EMBL/GenBank/DDBJ databases">
        <title>Deep-cultivation of Planctomycetes and their phenomic and genomic characterization uncovers novel biology.</title>
        <authorList>
            <person name="Wiegand S."/>
            <person name="Jogler M."/>
            <person name="Boedeker C."/>
            <person name="Pinto D."/>
            <person name="Vollmers J."/>
            <person name="Rivas-Marin E."/>
            <person name="Kohn T."/>
            <person name="Peeters S.H."/>
            <person name="Heuer A."/>
            <person name="Rast P."/>
            <person name="Oberbeckmann S."/>
            <person name="Bunk B."/>
            <person name="Jeske O."/>
            <person name="Meyerdierks A."/>
            <person name="Storesund J.E."/>
            <person name="Kallscheuer N."/>
            <person name="Luecker S."/>
            <person name="Lage O.M."/>
            <person name="Pohl T."/>
            <person name="Merkel B.J."/>
            <person name="Hornburger P."/>
            <person name="Mueller R.-W."/>
            <person name="Bruemmer F."/>
            <person name="Labrenz M."/>
            <person name="Spormann A.M."/>
            <person name="Op den Camp H."/>
            <person name="Overmann J."/>
            <person name="Amann R."/>
            <person name="Jetten M.S.M."/>
            <person name="Mascher T."/>
            <person name="Medema M.H."/>
            <person name="Devos D.P."/>
            <person name="Kaster A.-K."/>
            <person name="Ovreas L."/>
            <person name="Rohde M."/>
            <person name="Galperin M.Y."/>
            <person name="Jogler C."/>
        </authorList>
    </citation>
    <scope>NUCLEOTIDE SEQUENCE [LARGE SCALE GENOMIC DNA]</scope>
    <source>
        <strain evidence="13 14">Pla110</strain>
    </source>
</reference>
<dbReference type="InterPro" id="IPR006067">
    <property type="entry name" value="NO2/SO3_Rdtase_4Fe4S_dom"/>
</dbReference>
<dbReference type="GO" id="GO:0046872">
    <property type="term" value="F:metal ion binding"/>
    <property type="evidence" value="ECO:0007669"/>
    <property type="project" value="UniProtKB-KW"/>
</dbReference>
<feature type="domain" description="Nitrite/Sulfite reductase ferredoxin-like" evidence="12">
    <location>
        <begin position="350"/>
        <end position="417"/>
    </location>
</feature>
<evidence type="ECO:0000313" key="14">
    <source>
        <dbReference type="Proteomes" id="UP000317178"/>
    </source>
</evidence>
<dbReference type="PANTHER" id="PTHR11493">
    <property type="entry name" value="SULFITE REDUCTASE [NADPH] SUBUNIT BETA-RELATED"/>
    <property type="match status" value="1"/>
</dbReference>
<dbReference type="InterPro" id="IPR045854">
    <property type="entry name" value="NO2/SO3_Rdtase_4Fe4S_sf"/>
</dbReference>
<dbReference type="PANTHER" id="PTHR11493:SF47">
    <property type="entry name" value="SULFITE REDUCTASE [NADPH] SUBUNIT BETA"/>
    <property type="match status" value="1"/>
</dbReference>
<comment type="similarity">
    <text evidence="3">Belongs to the nitrite and sulfite reductase 4Fe-4S domain family.</text>
</comment>
<dbReference type="SUPFAM" id="SSF55124">
    <property type="entry name" value="Nitrite/Sulfite reductase N-terminal domain-like"/>
    <property type="match status" value="2"/>
</dbReference>
<evidence type="ECO:0000256" key="4">
    <source>
        <dbReference type="ARBA" id="ARBA00022485"/>
    </source>
</evidence>
<dbReference type="NCBIfam" id="NF010029">
    <property type="entry name" value="PRK13504.1"/>
    <property type="match status" value="1"/>
</dbReference>
<dbReference type="GO" id="GO:0050311">
    <property type="term" value="F:sulfite reductase (ferredoxin) activity"/>
    <property type="evidence" value="ECO:0007669"/>
    <property type="project" value="UniProtKB-EC"/>
</dbReference>